<dbReference type="Proteomes" id="UP001651158">
    <property type="component" value="Unassembled WGS sequence"/>
</dbReference>
<keyword evidence="1" id="KW-0472">Membrane</keyword>
<evidence type="ECO:0000256" key="1">
    <source>
        <dbReference type="SAM" id="Phobius"/>
    </source>
</evidence>
<keyword evidence="1" id="KW-0812">Transmembrane</keyword>
<sequence length="111" mass="12757">MFASGLACLHSLTARLRQILFFLLKRMDIVAFFSVAIFLWTFYTPKLSISLHLPQVEVLLFNRSLVIDNFSRSVSHNLKESLRHTDDVELFMGSYFGHLLESTMHVGIPVI</sequence>
<proteinExistence type="predicted"/>
<evidence type="ECO:0000313" key="3">
    <source>
        <dbReference type="Proteomes" id="UP001651158"/>
    </source>
</evidence>
<reference evidence="2 3" key="1">
    <citation type="journal article" date="2022" name="Front. Cell. Infect. Microbiol.">
        <title>The Genomes of Two Strains of Taenia crassiceps the Animal Model for the Study of Human Cysticercosis.</title>
        <authorList>
            <person name="Bobes R.J."/>
            <person name="Estrada K."/>
            <person name="Rios-Valencia D.G."/>
            <person name="Calderon-Gallegos A."/>
            <person name="de la Torre P."/>
            <person name="Carrero J.C."/>
            <person name="Sanchez-Flores A."/>
            <person name="Laclette J.P."/>
        </authorList>
    </citation>
    <scope>NUCLEOTIDE SEQUENCE [LARGE SCALE GENOMIC DNA]</scope>
    <source>
        <strain evidence="2">WFUcys</strain>
    </source>
</reference>
<comment type="caution">
    <text evidence="2">The sequence shown here is derived from an EMBL/GenBank/DDBJ whole genome shotgun (WGS) entry which is preliminary data.</text>
</comment>
<keyword evidence="3" id="KW-1185">Reference proteome</keyword>
<keyword evidence="1" id="KW-1133">Transmembrane helix</keyword>
<protein>
    <submittedName>
        <fullName evidence="2">Uncharacterized protein</fullName>
    </submittedName>
</protein>
<gene>
    <name evidence="2" type="ORF">TcWFU_005559</name>
</gene>
<accession>A0ABR4QDY0</accession>
<dbReference type="EMBL" id="JAKROA010000004">
    <property type="protein sequence ID" value="KAL5107773.1"/>
    <property type="molecule type" value="Genomic_DNA"/>
</dbReference>
<organism evidence="2 3">
    <name type="scientific">Taenia crassiceps</name>
    <dbReference type="NCBI Taxonomy" id="6207"/>
    <lineage>
        <taxon>Eukaryota</taxon>
        <taxon>Metazoa</taxon>
        <taxon>Spiralia</taxon>
        <taxon>Lophotrochozoa</taxon>
        <taxon>Platyhelminthes</taxon>
        <taxon>Cestoda</taxon>
        <taxon>Eucestoda</taxon>
        <taxon>Cyclophyllidea</taxon>
        <taxon>Taeniidae</taxon>
        <taxon>Taenia</taxon>
    </lineage>
</organism>
<name>A0ABR4QDY0_9CEST</name>
<evidence type="ECO:0000313" key="2">
    <source>
        <dbReference type="EMBL" id="KAL5107773.1"/>
    </source>
</evidence>
<feature type="transmembrane region" description="Helical" evidence="1">
    <location>
        <begin position="27"/>
        <end position="43"/>
    </location>
</feature>